<accession>A0A0G0SGR3</accession>
<dbReference type="AlphaFoldDB" id="A0A0G0SGR3"/>
<gene>
    <name evidence="1" type="ORF">UU02_C0057G0009</name>
</gene>
<evidence type="ECO:0000313" key="2">
    <source>
        <dbReference type="Proteomes" id="UP000034293"/>
    </source>
</evidence>
<evidence type="ECO:0000313" key="1">
    <source>
        <dbReference type="EMBL" id="KKR61571.1"/>
    </source>
</evidence>
<organism evidence="1 2">
    <name type="scientific">Candidatus Woesebacteria bacterium GW2011_GWA1_40_43</name>
    <dbReference type="NCBI Taxonomy" id="1618553"/>
    <lineage>
        <taxon>Bacteria</taxon>
        <taxon>Candidatus Woeseibacteriota</taxon>
    </lineage>
</organism>
<protein>
    <submittedName>
        <fullName evidence="1">Uncharacterized protein</fullName>
    </submittedName>
</protein>
<proteinExistence type="predicted"/>
<name>A0A0G0SGR3_9BACT</name>
<sequence length="109" mass="12177">MIVILERKATKEEIEKASEEFSSYVKVVADIKKEIIAIGGKFHADAEKILIENGSVQKNLWGGGFDLSSGKIDMQAIINIRPGEENDSMEILDPDIRKVFTKVTENLLK</sequence>
<comment type="caution">
    <text evidence="1">The sequence shown here is derived from an EMBL/GenBank/DDBJ whole genome shotgun (WGS) entry which is preliminary data.</text>
</comment>
<reference evidence="1 2" key="1">
    <citation type="journal article" date="2015" name="Nature">
        <title>rRNA introns, odd ribosomes, and small enigmatic genomes across a large radiation of phyla.</title>
        <authorList>
            <person name="Brown C.T."/>
            <person name="Hug L.A."/>
            <person name="Thomas B.C."/>
            <person name="Sharon I."/>
            <person name="Castelle C.J."/>
            <person name="Singh A."/>
            <person name="Wilkins M.J."/>
            <person name="Williams K.H."/>
            <person name="Banfield J.F."/>
        </authorList>
    </citation>
    <scope>NUCLEOTIDE SEQUENCE [LARGE SCALE GENOMIC DNA]</scope>
</reference>
<dbReference type="Proteomes" id="UP000034293">
    <property type="component" value="Unassembled WGS sequence"/>
</dbReference>
<dbReference type="EMBL" id="LBZA01000057">
    <property type="protein sequence ID" value="KKR61571.1"/>
    <property type="molecule type" value="Genomic_DNA"/>
</dbReference>
<dbReference type="Pfam" id="PF18924">
    <property type="entry name" value="DUF5674"/>
    <property type="match status" value="1"/>
</dbReference>
<dbReference type="InterPro" id="IPR043731">
    <property type="entry name" value="DUF5674"/>
</dbReference>